<feature type="region of interest" description="Disordered" evidence="1">
    <location>
        <begin position="40"/>
        <end position="67"/>
    </location>
</feature>
<comment type="caution">
    <text evidence="3">The sequence shown here is derived from an EMBL/GenBank/DDBJ whole genome shotgun (WGS) entry which is preliminary data.</text>
</comment>
<feature type="transmembrane region" description="Helical" evidence="2">
    <location>
        <begin position="15"/>
        <end position="34"/>
    </location>
</feature>
<dbReference type="InterPro" id="IPR045513">
    <property type="entry name" value="DUF6479"/>
</dbReference>
<keyword evidence="2" id="KW-0472">Membrane</keyword>
<evidence type="ECO:0000256" key="1">
    <source>
        <dbReference type="SAM" id="MobiDB-lite"/>
    </source>
</evidence>
<reference evidence="4" key="1">
    <citation type="journal article" date="2019" name="Int. J. Syst. Evol. Microbiol.">
        <title>The Global Catalogue of Microorganisms (GCM) 10K type strain sequencing project: providing services to taxonomists for standard genome sequencing and annotation.</title>
        <authorList>
            <consortium name="The Broad Institute Genomics Platform"/>
            <consortium name="The Broad Institute Genome Sequencing Center for Infectious Disease"/>
            <person name="Wu L."/>
            <person name="Ma J."/>
        </authorList>
    </citation>
    <scope>NUCLEOTIDE SEQUENCE [LARGE SCALE GENOMIC DNA]</scope>
    <source>
        <strain evidence="4">SYNS20</strain>
    </source>
</reference>
<protein>
    <submittedName>
        <fullName evidence="3">DUF6479 family protein</fullName>
    </submittedName>
</protein>
<sequence>MTPLASVLAAGGGKSLLLVIIGVVIVAVLLFLFWRGRRNVEERPSPPQEPQPRSGSWEEPDSRDNDQ</sequence>
<evidence type="ECO:0000313" key="3">
    <source>
        <dbReference type="EMBL" id="MFC7304073.1"/>
    </source>
</evidence>
<keyword evidence="4" id="KW-1185">Reference proteome</keyword>
<gene>
    <name evidence="3" type="ORF">ACFQVC_07575</name>
</gene>
<evidence type="ECO:0000256" key="2">
    <source>
        <dbReference type="SAM" id="Phobius"/>
    </source>
</evidence>
<accession>A0ABW2JEP5</accession>
<dbReference type="RefSeq" id="WP_381827901.1">
    <property type="nucleotide sequence ID" value="NZ_JBHTCF010000002.1"/>
</dbReference>
<evidence type="ECO:0000313" key="4">
    <source>
        <dbReference type="Proteomes" id="UP001596523"/>
    </source>
</evidence>
<dbReference type="Proteomes" id="UP001596523">
    <property type="component" value="Unassembled WGS sequence"/>
</dbReference>
<dbReference type="EMBL" id="JBHTCF010000002">
    <property type="protein sequence ID" value="MFC7304073.1"/>
    <property type="molecule type" value="Genomic_DNA"/>
</dbReference>
<keyword evidence="2" id="KW-1133">Transmembrane helix</keyword>
<dbReference type="Pfam" id="PF20087">
    <property type="entry name" value="DUF6479"/>
    <property type="match status" value="1"/>
</dbReference>
<organism evidence="3 4">
    <name type="scientific">Streptomyces monticola</name>
    <dbReference type="NCBI Taxonomy" id="2666263"/>
    <lineage>
        <taxon>Bacteria</taxon>
        <taxon>Bacillati</taxon>
        <taxon>Actinomycetota</taxon>
        <taxon>Actinomycetes</taxon>
        <taxon>Kitasatosporales</taxon>
        <taxon>Streptomycetaceae</taxon>
        <taxon>Streptomyces</taxon>
    </lineage>
</organism>
<proteinExistence type="predicted"/>
<name>A0ABW2JEP5_9ACTN</name>
<keyword evidence="2" id="KW-0812">Transmembrane</keyword>